<proteinExistence type="predicted"/>
<dbReference type="GO" id="GO:0005524">
    <property type="term" value="F:ATP binding"/>
    <property type="evidence" value="ECO:0007669"/>
    <property type="project" value="UniProtKB-KW"/>
</dbReference>
<dbReference type="PANTHER" id="PTHR43304:SF1">
    <property type="entry name" value="PAC DOMAIN-CONTAINING PROTEIN"/>
    <property type="match status" value="1"/>
</dbReference>
<dbReference type="Gene3D" id="3.30.565.10">
    <property type="entry name" value="Histidine kinase-like ATPase, C-terminal domain"/>
    <property type="match status" value="1"/>
</dbReference>
<reference evidence="9" key="1">
    <citation type="submission" date="2023-07" db="EMBL/GenBank/DDBJ databases">
        <title>The genome sequence of Rhodocytophaga aerolata KACC 12507.</title>
        <authorList>
            <person name="Zhang X."/>
        </authorList>
    </citation>
    <scope>NUCLEOTIDE SEQUENCE</scope>
    <source>
        <strain evidence="9">KACC 12507</strain>
    </source>
</reference>
<keyword evidence="5" id="KW-0418">Kinase</keyword>
<protein>
    <recommendedName>
        <fullName evidence="2">histidine kinase</fullName>
        <ecNumber evidence="2">2.7.13.3</ecNumber>
    </recommendedName>
</protein>
<dbReference type="InterPro" id="IPR004358">
    <property type="entry name" value="Sig_transdc_His_kin-like_C"/>
</dbReference>
<dbReference type="InterPro" id="IPR036097">
    <property type="entry name" value="HisK_dim/P_sf"/>
</dbReference>
<keyword evidence="9" id="KW-0067">ATP-binding</keyword>
<keyword evidence="4" id="KW-0808">Transferase</keyword>
<dbReference type="SMART" id="SM00388">
    <property type="entry name" value="HisKA"/>
    <property type="match status" value="1"/>
</dbReference>
<evidence type="ECO:0000256" key="1">
    <source>
        <dbReference type="ARBA" id="ARBA00000085"/>
    </source>
</evidence>
<dbReference type="InterPro" id="IPR003661">
    <property type="entry name" value="HisK_dim/P_dom"/>
</dbReference>
<feature type="transmembrane region" description="Helical" evidence="7">
    <location>
        <begin position="122"/>
        <end position="146"/>
    </location>
</feature>
<dbReference type="InterPro" id="IPR005467">
    <property type="entry name" value="His_kinase_dom"/>
</dbReference>
<sequence length="416" mass="46610">MALLPGIVMSFIGQIPLLALFDVMAVLCFAFITLHPTLSLYARKVILVICLYLLSIILLIYLGSFGPGLLYLLALTIFISLIFPIKFAFWSVAGNLVICILFSLLIQFSLIDASIIQHYTLGSWIAVSSNLVILSAVIVASIHLLFNGLQTTIVKEFSLQNQLKEESQALERMLQKMEAKNAELEQFAYIASHDLQEPLATILSVVALLDKQYKEKLDVNALRYLGFLSQASSRMQALITGLLEYSRIGKETELELVDCNQLLHQVLTECAEQIKENNAAISSDFLPTFYAYRAELKLLFENLLSNALKFRKSELSPQITVKATEEQDKYLFLVRDNGIGIEKKFIQKIFIIFQQLHAKSKYAGIGIGLAQCKKIAELHGGKIWVDSIPKQGSTFYFTISKDFTSYGNTIKANTAH</sequence>
<evidence type="ECO:0000256" key="7">
    <source>
        <dbReference type="SAM" id="Phobius"/>
    </source>
</evidence>
<evidence type="ECO:0000256" key="5">
    <source>
        <dbReference type="ARBA" id="ARBA00022777"/>
    </source>
</evidence>
<evidence type="ECO:0000256" key="2">
    <source>
        <dbReference type="ARBA" id="ARBA00012438"/>
    </source>
</evidence>
<dbReference type="Pfam" id="PF00512">
    <property type="entry name" value="HisKA"/>
    <property type="match status" value="1"/>
</dbReference>
<name>A0ABT8R8G7_9BACT</name>
<dbReference type="Gene3D" id="1.10.287.130">
    <property type="match status" value="1"/>
</dbReference>
<dbReference type="InterPro" id="IPR003594">
    <property type="entry name" value="HATPase_dom"/>
</dbReference>
<keyword evidence="9" id="KW-0547">Nucleotide-binding</keyword>
<evidence type="ECO:0000259" key="8">
    <source>
        <dbReference type="PROSITE" id="PS50109"/>
    </source>
</evidence>
<organism evidence="9 10">
    <name type="scientific">Rhodocytophaga aerolata</name>
    <dbReference type="NCBI Taxonomy" id="455078"/>
    <lineage>
        <taxon>Bacteria</taxon>
        <taxon>Pseudomonadati</taxon>
        <taxon>Bacteroidota</taxon>
        <taxon>Cytophagia</taxon>
        <taxon>Cytophagales</taxon>
        <taxon>Rhodocytophagaceae</taxon>
        <taxon>Rhodocytophaga</taxon>
    </lineage>
</organism>
<feature type="coiled-coil region" evidence="6">
    <location>
        <begin position="160"/>
        <end position="187"/>
    </location>
</feature>
<keyword evidence="10" id="KW-1185">Reference proteome</keyword>
<keyword evidence="7" id="KW-0472">Membrane</keyword>
<dbReference type="Pfam" id="PF02518">
    <property type="entry name" value="HATPase_c"/>
    <property type="match status" value="1"/>
</dbReference>
<dbReference type="PANTHER" id="PTHR43304">
    <property type="entry name" value="PHYTOCHROME-LIKE PROTEIN CPH1"/>
    <property type="match status" value="1"/>
</dbReference>
<dbReference type="PROSITE" id="PS50109">
    <property type="entry name" value="HIS_KIN"/>
    <property type="match status" value="1"/>
</dbReference>
<dbReference type="InterPro" id="IPR048437">
    <property type="entry name" value="MASE11"/>
</dbReference>
<evidence type="ECO:0000256" key="6">
    <source>
        <dbReference type="SAM" id="Coils"/>
    </source>
</evidence>
<dbReference type="SUPFAM" id="SSF47384">
    <property type="entry name" value="Homodimeric domain of signal transducing histidine kinase"/>
    <property type="match status" value="1"/>
</dbReference>
<feature type="transmembrane region" description="Helical" evidence="7">
    <location>
        <begin position="96"/>
        <end position="116"/>
    </location>
</feature>
<dbReference type="CDD" id="cd00082">
    <property type="entry name" value="HisKA"/>
    <property type="match status" value="1"/>
</dbReference>
<accession>A0ABT8R8G7</accession>
<dbReference type="Proteomes" id="UP001168528">
    <property type="component" value="Unassembled WGS sequence"/>
</dbReference>
<keyword evidence="7" id="KW-1133">Transmembrane helix</keyword>
<evidence type="ECO:0000313" key="10">
    <source>
        <dbReference type="Proteomes" id="UP001168528"/>
    </source>
</evidence>
<comment type="caution">
    <text evidence="9">The sequence shown here is derived from an EMBL/GenBank/DDBJ whole genome shotgun (WGS) entry which is preliminary data.</text>
</comment>
<dbReference type="PRINTS" id="PR00344">
    <property type="entry name" value="BCTRLSENSOR"/>
</dbReference>
<evidence type="ECO:0000256" key="4">
    <source>
        <dbReference type="ARBA" id="ARBA00022679"/>
    </source>
</evidence>
<keyword evidence="3" id="KW-0597">Phosphoprotein</keyword>
<comment type="catalytic activity">
    <reaction evidence="1">
        <text>ATP + protein L-histidine = ADP + protein N-phospho-L-histidine.</text>
        <dbReference type="EC" id="2.7.13.3"/>
    </reaction>
</comment>
<keyword evidence="6" id="KW-0175">Coiled coil</keyword>
<feature type="domain" description="Histidine kinase" evidence="8">
    <location>
        <begin position="190"/>
        <end position="403"/>
    </location>
</feature>
<dbReference type="InterPro" id="IPR052162">
    <property type="entry name" value="Sensor_kinase/Photoreceptor"/>
</dbReference>
<dbReference type="Pfam" id="PF20969">
    <property type="entry name" value="MASE11"/>
    <property type="match status" value="1"/>
</dbReference>
<dbReference type="SMART" id="SM00387">
    <property type="entry name" value="HATPase_c"/>
    <property type="match status" value="1"/>
</dbReference>
<dbReference type="InterPro" id="IPR036890">
    <property type="entry name" value="HATPase_C_sf"/>
</dbReference>
<evidence type="ECO:0000313" key="9">
    <source>
        <dbReference type="EMBL" id="MDO1448394.1"/>
    </source>
</evidence>
<dbReference type="EC" id="2.7.13.3" evidence="2"/>
<evidence type="ECO:0000256" key="3">
    <source>
        <dbReference type="ARBA" id="ARBA00022553"/>
    </source>
</evidence>
<feature type="transmembrane region" description="Helical" evidence="7">
    <location>
        <begin position="6"/>
        <end position="33"/>
    </location>
</feature>
<feature type="transmembrane region" description="Helical" evidence="7">
    <location>
        <begin position="45"/>
        <end position="63"/>
    </location>
</feature>
<keyword evidence="7" id="KW-0812">Transmembrane</keyword>
<dbReference type="SUPFAM" id="SSF55874">
    <property type="entry name" value="ATPase domain of HSP90 chaperone/DNA topoisomerase II/histidine kinase"/>
    <property type="match status" value="1"/>
</dbReference>
<gene>
    <name evidence="9" type="ORF">Q0590_19115</name>
</gene>
<dbReference type="EMBL" id="JAUKPO010000011">
    <property type="protein sequence ID" value="MDO1448394.1"/>
    <property type="molecule type" value="Genomic_DNA"/>
</dbReference>